<comment type="similarity">
    <text evidence="1">Belongs to the UDP-glycosyltransferase family.</text>
</comment>
<reference evidence="7" key="1">
    <citation type="submission" date="2017-02" db="UniProtKB">
        <authorList>
            <consortium name="WormBaseParasite"/>
        </authorList>
    </citation>
    <scope>IDENTIFICATION</scope>
</reference>
<evidence type="ECO:0000313" key="7">
    <source>
        <dbReference type="WBParaSite" id="SPAL_0000928100.1"/>
    </source>
</evidence>
<dbReference type="Pfam" id="PF00201">
    <property type="entry name" value="UDPGT"/>
    <property type="match status" value="1"/>
</dbReference>
<dbReference type="PANTHER" id="PTHR48043">
    <property type="entry name" value="EG:EG0003.4 PROTEIN-RELATED"/>
    <property type="match status" value="1"/>
</dbReference>
<evidence type="ECO:0000313" key="6">
    <source>
        <dbReference type="Proteomes" id="UP000046392"/>
    </source>
</evidence>
<evidence type="ECO:0000256" key="3">
    <source>
        <dbReference type="ARBA" id="ARBA00022676"/>
    </source>
</evidence>
<organism evidence="6 7">
    <name type="scientific">Strongyloides papillosus</name>
    <name type="common">Intestinal threadworm</name>
    <dbReference type="NCBI Taxonomy" id="174720"/>
    <lineage>
        <taxon>Eukaryota</taxon>
        <taxon>Metazoa</taxon>
        <taxon>Ecdysozoa</taxon>
        <taxon>Nematoda</taxon>
        <taxon>Chromadorea</taxon>
        <taxon>Rhabditida</taxon>
        <taxon>Tylenchina</taxon>
        <taxon>Panagrolaimomorpha</taxon>
        <taxon>Strongyloidoidea</taxon>
        <taxon>Strongyloididae</taxon>
        <taxon>Strongyloides</taxon>
    </lineage>
</organism>
<dbReference type="AlphaFoldDB" id="A0A0N5BTV7"/>
<comment type="catalytic activity">
    <reaction evidence="5">
        <text>glucuronate acceptor + UDP-alpha-D-glucuronate = acceptor beta-D-glucuronoside + UDP + H(+)</text>
        <dbReference type="Rhea" id="RHEA:21032"/>
        <dbReference type="ChEBI" id="CHEBI:15378"/>
        <dbReference type="ChEBI" id="CHEBI:58052"/>
        <dbReference type="ChEBI" id="CHEBI:58223"/>
        <dbReference type="ChEBI" id="CHEBI:132367"/>
        <dbReference type="ChEBI" id="CHEBI:132368"/>
        <dbReference type="EC" id="2.4.1.17"/>
    </reaction>
</comment>
<dbReference type="EC" id="2.4.1.17" evidence="2"/>
<proteinExistence type="inferred from homology"/>
<dbReference type="Proteomes" id="UP000046392">
    <property type="component" value="Unplaced"/>
</dbReference>
<dbReference type="PANTHER" id="PTHR48043:SF23">
    <property type="entry name" value="UDP-GLUCURONOSYLTRANSFERASE"/>
    <property type="match status" value="1"/>
</dbReference>
<evidence type="ECO:0000256" key="4">
    <source>
        <dbReference type="ARBA" id="ARBA00022679"/>
    </source>
</evidence>
<dbReference type="SUPFAM" id="SSF53756">
    <property type="entry name" value="UDP-Glycosyltransferase/glycogen phosphorylase"/>
    <property type="match status" value="1"/>
</dbReference>
<name>A0A0N5BTV7_STREA</name>
<dbReference type="GO" id="GO:0015020">
    <property type="term" value="F:glucuronosyltransferase activity"/>
    <property type="evidence" value="ECO:0007669"/>
    <property type="project" value="UniProtKB-EC"/>
</dbReference>
<evidence type="ECO:0000256" key="2">
    <source>
        <dbReference type="ARBA" id="ARBA00012544"/>
    </source>
</evidence>
<keyword evidence="6" id="KW-1185">Reference proteome</keyword>
<evidence type="ECO:0000256" key="5">
    <source>
        <dbReference type="ARBA" id="ARBA00047475"/>
    </source>
</evidence>
<keyword evidence="4" id="KW-0808">Transferase</keyword>
<sequence length="204" mass="23247">MSPFSEQMTYKERLQNLFAHHFGLQIDKTIDDSSFIVINSNPFLDIPIPKTPKIVEVSDISTKDPKPLDEYWNKILSLRNKAILVSFETYAKTIHMPDITELSFRGVPAVLMLSIADQLSNSKLVERRNFGIIMKKIGLKNSDILVKNIKAILDDETYSKNAKMVSRRLNKKPIGSKRFLIESIEFSAEFGKIDMFDLASCNMG</sequence>
<dbReference type="WBParaSite" id="SPAL_0000928100.1">
    <property type="protein sequence ID" value="SPAL_0000928100.1"/>
    <property type="gene ID" value="SPAL_0000928100"/>
</dbReference>
<evidence type="ECO:0000256" key="1">
    <source>
        <dbReference type="ARBA" id="ARBA00009995"/>
    </source>
</evidence>
<dbReference type="InterPro" id="IPR050271">
    <property type="entry name" value="UDP-glycosyltransferase"/>
</dbReference>
<accession>A0A0N5BTV7</accession>
<protein>
    <recommendedName>
        <fullName evidence="2">glucuronosyltransferase</fullName>
        <ecNumber evidence="2">2.4.1.17</ecNumber>
    </recommendedName>
</protein>
<keyword evidence="3" id="KW-0328">Glycosyltransferase</keyword>
<dbReference type="Gene3D" id="3.40.50.2000">
    <property type="entry name" value="Glycogen Phosphorylase B"/>
    <property type="match status" value="1"/>
</dbReference>
<dbReference type="InterPro" id="IPR002213">
    <property type="entry name" value="UDP_glucos_trans"/>
</dbReference>